<dbReference type="InterPro" id="IPR038507">
    <property type="entry name" value="YcnI-like_sf"/>
</dbReference>
<keyword evidence="6" id="KW-1185">Reference proteome</keyword>
<accession>A0A1C6U901</accession>
<keyword evidence="2" id="KW-1133">Transmembrane helix</keyword>
<dbReference type="AlphaFoldDB" id="A0A1C6U901"/>
<feature type="compositionally biased region" description="Acidic residues" evidence="1">
    <location>
        <begin position="195"/>
        <end position="204"/>
    </location>
</feature>
<sequence>MIRFRRTATGAGLTLGAAVAVLFGFTGPAAAHVTVNPQEATQGGYGRFAFRVPNESDSASTSKVEVTMPENAPVGSVVTMPVPGWTVAVERRTVDPPVQVHGSELTEVVSKLTWTAAAGGGVKPGEFQEFPVTMGPLPEVDTMVFKSLQTYSNGDVSRWIEEPVPGGEEPQDPAPVLTLTAANAAPSAAPAAQNSDDDDDDDDRAEGVGLATGLGGVGLLAGLGGLVLGGLAFARTRRETSPATATVPAAGAAPAGGTPAPSAETPKD</sequence>
<feature type="transmembrane region" description="Helical" evidence="2">
    <location>
        <begin position="210"/>
        <end position="234"/>
    </location>
</feature>
<evidence type="ECO:0000313" key="6">
    <source>
        <dbReference type="Proteomes" id="UP000198937"/>
    </source>
</evidence>
<dbReference type="InterPro" id="IPR012533">
    <property type="entry name" value="YcnI-copper_dom"/>
</dbReference>
<dbReference type="Pfam" id="PF07987">
    <property type="entry name" value="DUF1775"/>
    <property type="match status" value="1"/>
</dbReference>
<protein>
    <submittedName>
        <fullName evidence="5">Uncharacterized protein YcnI</fullName>
    </submittedName>
</protein>
<evidence type="ECO:0000313" key="5">
    <source>
        <dbReference type="EMBL" id="SCL50506.1"/>
    </source>
</evidence>
<feature type="chain" id="PRO_5008747486" evidence="3">
    <location>
        <begin position="32"/>
        <end position="268"/>
    </location>
</feature>
<proteinExistence type="predicted"/>
<dbReference type="STRING" id="683228.GA0070617_1503"/>
<organism evidence="5 6">
    <name type="scientific">Micromonospora yangpuensis</name>
    <dbReference type="NCBI Taxonomy" id="683228"/>
    <lineage>
        <taxon>Bacteria</taxon>
        <taxon>Bacillati</taxon>
        <taxon>Actinomycetota</taxon>
        <taxon>Actinomycetes</taxon>
        <taxon>Micromonosporales</taxon>
        <taxon>Micromonosporaceae</taxon>
        <taxon>Micromonospora</taxon>
    </lineage>
</organism>
<feature type="region of interest" description="Disordered" evidence="1">
    <location>
        <begin position="184"/>
        <end position="207"/>
    </location>
</feature>
<feature type="region of interest" description="Disordered" evidence="1">
    <location>
        <begin position="238"/>
        <end position="268"/>
    </location>
</feature>
<reference evidence="5 6" key="1">
    <citation type="submission" date="2016-06" db="EMBL/GenBank/DDBJ databases">
        <authorList>
            <person name="Kjaerup R.B."/>
            <person name="Dalgaard T.S."/>
            <person name="Juul-Madsen H.R."/>
        </authorList>
    </citation>
    <scope>NUCLEOTIDE SEQUENCE [LARGE SCALE GENOMIC DNA]</scope>
    <source>
        <strain evidence="5 6">DSM 45577</strain>
    </source>
</reference>
<feature type="compositionally biased region" description="Low complexity" evidence="1">
    <location>
        <begin position="184"/>
        <end position="194"/>
    </location>
</feature>
<keyword evidence="2" id="KW-0812">Transmembrane</keyword>
<evidence type="ECO:0000256" key="2">
    <source>
        <dbReference type="SAM" id="Phobius"/>
    </source>
</evidence>
<keyword evidence="3" id="KW-0732">Signal</keyword>
<gene>
    <name evidence="5" type="ORF">GA0070617_1503</name>
</gene>
<dbReference type="Proteomes" id="UP000198937">
    <property type="component" value="Unassembled WGS sequence"/>
</dbReference>
<dbReference type="CDD" id="cd08545">
    <property type="entry name" value="YcnI_like"/>
    <property type="match status" value="1"/>
</dbReference>
<feature type="signal peptide" evidence="3">
    <location>
        <begin position="1"/>
        <end position="31"/>
    </location>
</feature>
<dbReference type="OrthoDB" id="9810871at2"/>
<name>A0A1C6U901_9ACTN</name>
<dbReference type="RefSeq" id="WP_091435191.1">
    <property type="nucleotide sequence ID" value="NZ_BMMJ01000001.1"/>
</dbReference>
<dbReference type="EMBL" id="FMIA01000002">
    <property type="protein sequence ID" value="SCL50506.1"/>
    <property type="molecule type" value="Genomic_DNA"/>
</dbReference>
<evidence type="ECO:0000256" key="1">
    <source>
        <dbReference type="SAM" id="MobiDB-lite"/>
    </source>
</evidence>
<feature type="compositionally biased region" description="Low complexity" evidence="1">
    <location>
        <begin position="241"/>
        <end position="268"/>
    </location>
</feature>
<dbReference type="Gene3D" id="2.60.40.2230">
    <property type="entry name" value="Uncharacterised protein YcnI-like PF07987, DUF1775"/>
    <property type="match status" value="1"/>
</dbReference>
<feature type="domain" description="YncI copper-binding" evidence="4">
    <location>
        <begin position="32"/>
        <end position="179"/>
    </location>
</feature>
<evidence type="ECO:0000256" key="3">
    <source>
        <dbReference type="SAM" id="SignalP"/>
    </source>
</evidence>
<keyword evidence="2" id="KW-0472">Membrane</keyword>
<evidence type="ECO:0000259" key="4">
    <source>
        <dbReference type="Pfam" id="PF07987"/>
    </source>
</evidence>